<dbReference type="EMBL" id="JACHBL010000001">
    <property type="protein sequence ID" value="MBB5598074.1"/>
    <property type="molecule type" value="Genomic_DNA"/>
</dbReference>
<gene>
    <name evidence="1" type="ORF">BKA12_001154</name>
</gene>
<protein>
    <submittedName>
        <fullName evidence="1">Uncharacterized protein</fullName>
    </submittedName>
</protein>
<proteinExistence type="predicted"/>
<comment type="caution">
    <text evidence="1">The sequence shown here is derived from an EMBL/GenBank/DDBJ whole genome shotgun (WGS) entry which is preliminary data.</text>
</comment>
<sequence length="79" mass="8912">MSTEEPLNGGAEISDFRNTQRRAVESLKRLKSELLLHFFDDPRFGFYDVNHILNVSNWGSAICKSTVLQVGSVSLLSRL</sequence>
<keyword evidence="2" id="KW-1185">Reference proteome</keyword>
<name>A0A7W8YAQ9_9MICC</name>
<dbReference type="Proteomes" id="UP000523863">
    <property type="component" value="Unassembled WGS sequence"/>
</dbReference>
<accession>A0A7W8YAQ9</accession>
<reference evidence="1 2" key="1">
    <citation type="submission" date="2020-08" db="EMBL/GenBank/DDBJ databases">
        <title>Sequencing the genomes of 1000 actinobacteria strains.</title>
        <authorList>
            <person name="Klenk H.-P."/>
        </authorList>
    </citation>
    <scope>NUCLEOTIDE SEQUENCE [LARGE SCALE GENOMIC DNA]</scope>
    <source>
        <strain evidence="1 2">DSM 23694</strain>
    </source>
</reference>
<dbReference type="AlphaFoldDB" id="A0A7W8YAQ9"/>
<evidence type="ECO:0000313" key="2">
    <source>
        <dbReference type="Proteomes" id="UP000523863"/>
    </source>
</evidence>
<organism evidence="1 2">
    <name type="scientific">Neomicrococcus lactis</name>
    <dbReference type="NCBI Taxonomy" id="732241"/>
    <lineage>
        <taxon>Bacteria</taxon>
        <taxon>Bacillati</taxon>
        <taxon>Actinomycetota</taxon>
        <taxon>Actinomycetes</taxon>
        <taxon>Micrococcales</taxon>
        <taxon>Micrococcaceae</taxon>
        <taxon>Neomicrococcus</taxon>
    </lineage>
</organism>
<evidence type="ECO:0000313" key="1">
    <source>
        <dbReference type="EMBL" id="MBB5598074.1"/>
    </source>
</evidence>